<evidence type="ECO:0000256" key="13">
    <source>
        <dbReference type="RuleBase" id="RU000461"/>
    </source>
</evidence>
<name>A0ABC8QVS2_9AQUA</name>
<comment type="similarity">
    <text evidence="3 13">Belongs to the cytochrome P450 family.</text>
</comment>
<dbReference type="AlphaFoldDB" id="A0ABC8QVS2"/>
<organism evidence="14 15">
    <name type="scientific">Ilex paraguariensis</name>
    <name type="common">yerba mate</name>
    <dbReference type="NCBI Taxonomy" id="185542"/>
    <lineage>
        <taxon>Eukaryota</taxon>
        <taxon>Viridiplantae</taxon>
        <taxon>Streptophyta</taxon>
        <taxon>Embryophyta</taxon>
        <taxon>Tracheophyta</taxon>
        <taxon>Spermatophyta</taxon>
        <taxon>Magnoliopsida</taxon>
        <taxon>eudicotyledons</taxon>
        <taxon>Gunneridae</taxon>
        <taxon>Pentapetalae</taxon>
        <taxon>asterids</taxon>
        <taxon>campanulids</taxon>
        <taxon>Aquifoliales</taxon>
        <taxon>Aquifoliaceae</taxon>
        <taxon>Ilex</taxon>
    </lineage>
</organism>
<keyword evidence="9 12" id="KW-0408">Iron</keyword>
<evidence type="ECO:0008006" key="16">
    <source>
        <dbReference type="Google" id="ProtNLM"/>
    </source>
</evidence>
<evidence type="ECO:0000256" key="11">
    <source>
        <dbReference type="ARBA" id="ARBA00023136"/>
    </source>
</evidence>
<evidence type="ECO:0000313" key="14">
    <source>
        <dbReference type="EMBL" id="CAK9136585.1"/>
    </source>
</evidence>
<evidence type="ECO:0000256" key="9">
    <source>
        <dbReference type="ARBA" id="ARBA00023004"/>
    </source>
</evidence>
<keyword evidence="7" id="KW-1133">Transmembrane helix</keyword>
<dbReference type="CDD" id="cd11075">
    <property type="entry name" value="CYP77_89"/>
    <property type="match status" value="1"/>
</dbReference>
<dbReference type="Gene3D" id="1.10.630.10">
    <property type="entry name" value="Cytochrome P450"/>
    <property type="match status" value="1"/>
</dbReference>
<keyword evidence="10 13" id="KW-0503">Monooxygenase</keyword>
<dbReference type="InterPro" id="IPR002401">
    <property type="entry name" value="Cyt_P450_E_grp-I"/>
</dbReference>
<dbReference type="PANTHER" id="PTHR24298:SF800">
    <property type="entry name" value="CYTOCHROME P450 89A2-RELATED"/>
    <property type="match status" value="1"/>
</dbReference>
<evidence type="ECO:0000256" key="5">
    <source>
        <dbReference type="ARBA" id="ARBA00022692"/>
    </source>
</evidence>
<gene>
    <name evidence="14" type="ORF">ILEXP_LOCUS3578</name>
</gene>
<dbReference type="GO" id="GO:0046872">
    <property type="term" value="F:metal ion binding"/>
    <property type="evidence" value="ECO:0007669"/>
    <property type="project" value="UniProtKB-KW"/>
</dbReference>
<dbReference type="PRINTS" id="PR00385">
    <property type="entry name" value="P450"/>
</dbReference>
<keyword evidence="15" id="KW-1185">Reference proteome</keyword>
<comment type="caution">
    <text evidence="14">The sequence shown here is derived from an EMBL/GenBank/DDBJ whole genome shotgun (WGS) entry which is preliminary data.</text>
</comment>
<keyword evidence="6 12" id="KW-0479">Metal-binding</keyword>
<evidence type="ECO:0000256" key="3">
    <source>
        <dbReference type="ARBA" id="ARBA00010617"/>
    </source>
</evidence>
<evidence type="ECO:0000256" key="1">
    <source>
        <dbReference type="ARBA" id="ARBA00001971"/>
    </source>
</evidence>
<dbReference type="SUPFAM" id="SSF48264">
    <property type="entry name" value="Cytochrome P450"/>
    <property type="match status" value="1"/>
</dbReference>
<dbReference type="GO" id="GO:0004497">
    <property type="term" value="F:monooxygenase activity"/>
    <property type="evidence" value="ECO:0007669"/>
    <property type="project" value="UniProtKB-KW"/>
</dbReference>
<sequence>METTNKKKKKNLPPGPPKILMIGKFLLRRKSLSEMETILRDLMVKYGPLITLNFGFRLSIFVGSRSLAHQTLILNGAVFSDRPKSTPTRKIFNRNQHNVSSAAYGPNWRLLRRNLTSEILHPSRIKSYSHGRRWVLGMLIDRLLKSAQLGGEVRAVDHFQYAMFCLLVFMCFGDKLDENEIKQMETVQRRLLLNFGRLNILDFWPSLGKIVFRRRWKELLQMRQDQDNILIPVINARIKGEQQRQNEERNVEEGVVAYVDTLVNLELPEEKRKLSEGEMVSLCSEFLNAGTDTTSTALQWIMANLVKYPHFQTNLYEEIRSVVGAPPPRKGEGRGEEEMVNTIEEKDLQRMPYLKAVVLEGLRRHPPGHFVLPHTVTEEVELDGYVVPKNATVNFMVAEMGWDPEVWDDPMEFKPERFMTSTAAGDHMKINGGEAFDITGTREIKMMPFGAGRRRCPASDLALLHLEYFVANLIWYFEWTAVDVDLSESQEFTVVMKNPLKAHLSPRVTC</sequence>
<proteinExistence type="inferred from homology"/>
<evidence type="ECO:0000256" key="8">
    <source>
        <dbReference type="ARBA" id="ARBA00023002"/>
    </source>
</evidence>
<dbReference type="Pfam" id="PF00067">
    <property type="entry name" value="p450"/>
    <property type="match status" value="1"/>
</dbReference>
<accession>A0ABC8QVS2</accession>
<keyword evidence="8 13" id="KW-0560">Oxidoreductase</keyword>
<dbReference type="FunFam" id="1.10.630.10:FF:000012">
    <property type="entry name" value="Cytochrome P450 family protein"/>
    <property type="match status" value="1"/>
</dbReference>
<dbReference type="GO" id="GO:0016020">
    <property type="term" value="C:membrane"/>
    <property type="evidence" value="ECO:0007669"/>
    <property type="project" value="UniProtKB-SubCell"/>
</dbReference>
<evidence type="ECO:0000256" key="6">
    <source>
        <dbReference type="ARBA" id="ARBA00022723"/>
    </source>
</evidence>
<evidence type="ECO:0000256" key="7">
    <source>
        <dbReference type="ARBA" id="ARBA00022989"/>
    </source>
</evidence>
<comment type="cofactor">
    <cofactor evidence="1 12">
        <name>heme</name>
        <dbReference type="ChEBI" id="CHEBI:30413"/>
    </cofactor>
</comment>
<dbReference type="Proteomes" id="UP001642360">
    <property type="component" value="Unassembled WGS sequence"/>
</dbReference>
<evidence type="ECO:0000256" key="2">
    <source>
        <dbReference type="ARBA" id="ARBA00004167"/>
    </source>
</evidence>
<feature type="binding site" description="axial binding residue" evidence="12">
    <location>
        <position position="456"/>
    </location>
    <ligand>
        <name>heme</name>
        <dbReference type="ChEBI" id="CHEBI:30413"/>
    </ligand>
    <ligandPart>
        <name>Fe</name>
        <dbReference type="ChEBI" id="CHEBI:18248"/>
    </ligandPart>
</feature>
<comment type="subcellular location">
    <subcellularLocation>
        <location evidence="2">Membrane</location>
        <topology evidence="2">Single-pass membrane protein</topology>
    </subcellularLocation>
</comment>
<dbReference type="PROSITE" id="PS00086">
    <property type="entry name" value="CYTOCHROME_P450"/>
    <property type="match status" value="1"/>
</dbReference>
<keyword evidence="11" id="KW-0472">Membrane</keyword>
<dbReference type="InterPro" id="IPR017972">
    <property type="entry name" value="Cyt_P450_CS"/>
</dbReference>
<protein>
    <recommendedName>
        <fullName evidence="16">Cytochrome P450 89A2</fullName>
    </recommendedName>
</protein>
<reference evidence="14 15" key="1">
    <citation type="submission" date="2024-02" db="EMBL/GenBank/DDBJ databases">
        <authorList>
            <person name="Vignale AGUSTIN F."/>
            <person name="Sosa J E."/>
            <person name="Modenutti C."/>
        </authorList>
    </citation>
    <scope>NUCLEOTIDE SEQUENCE [LARGE SCALE GENOMIC DNA]</scope>
</reference>
<dbReference type="PANTHER" id="PTHR24298">
    <property type="entry name" value="FLAVONOID 3'-MONOOXYGENASE-RELATED"/>
    <property type="match status" value="1"/>
</dbReference>
<keyword evidence="4 12" id="KW-0349">Heme</keyword>
<evidence type="ECO:0000313" key="15">
    <source>
        <dbReference type="Proteomes" id="UP001642360"/>
    </source>
</evidence>
<dbReference type="EMBL" id="CAUOFW020000764">
    <property type="protein sequence ID" value="CAK9136585.1"/>
    <property type="molecule type" value="Genomic_DNA"/>
</dbReference>
<evidence type="ECO:0000256" key="10">
    <source>
        <dbReference type="ARBA" id="ARBA00023033"/>
    </source>
</evidence>
<keyword evidence="5" id="KW-0812">Transmembrane</keyword>
<evidence type="ECO:0000256" key="12">
    <source>
        <dbReference type="PIRSR" id="PIRSR602401-1"/>
    </source>
</evidence>
<evidence type="ECO:0000256" key="4">
    <source>
        <dbReference type="ARBA" id="ARBA00022617"/>
    </source>
</evidence>
<dbReference type="InterPro" id="IPR001128">
    <property type="entry name" value="Cyt_P450"/>
</dbReference>
<dbReference type="InterPro" id="IPR036396">
    <property type="entry name" value="Cyt_P450_sf"/>
</dbReference>
<dbReference type="PRINTS" id="PR00463">
    <property type="entry name" value="EP450I"/>
</dbReference>
<dbReference type="InterPro" id="IPR051103">
    <property type="entry name" value="Plant_metabolite_P450s"/>
</dbReference>